<feature type="compositionally biased region" description="Polar residues" evidence="1">
    <location>
        <begin position="1"/>
        <end position="12"/>
    </location>
</feature>
<sequence>MADANTSPTPSTLFAPGSPVKVQPLRDPARAAMVVGQKAPLGSSNPNQVVPGQTVDHSIPGAMLGQKALLAKKFASAKGSTVSPTDALQSPCTAKIASAKQRRFAKIKVPGLRLVNDENNADKA</sequence>
<feature type="region of interest" description="Disordered" evidence="1">
    <location>
        <begin position="1"/>
        <end position="20"/>
    </location>
</feature>
<gene>
    <name evidence="2" type="ORF">CspeluHIS016_0112810</name>
</gene>
<comment type="caution">
    <text evidence="2">The sequence shown here is derived from an EMBL/GenBank/DDBJ whole genome shotgun (WGS) entry which is preliminary data.</text>
</comment>
<proteinExistence type="predicted"/>
<accession>A0AAD3Y962</accession>
<protein>
    <submittedName>
        <fullName evidence="2">Uncharacterized protein</fullName>
    </submittedName>
</protein>
<evidence type="ECO:0000313" key="2">
    <source>
        <dbReference type="EMBL" id="GMK54695.1"/>
    </source>
</evidence>
<evidence type="ECO:0000313" key="3">
    <source>
        <dbReference type="Proteomes" id="UP001222932"/>
    </source>
</evidence>
<keyword evidence="3" id="KW-1185">Reference proteome</keyword>
<name>A0AAD3Y962_9TREE</name>
<dbReference type="EMBL" id="BTCM01000001">
    <property type="protein sequence ID" value="GMK54695.1"/>
    <property type="molecule type" value="Genomic_DNA"/>
</dbReference>
<reference evidence="2" key="2">
    <citation type="submission" date="2023-06" db="EMBL/GenBank/DDBJ databases">
        <authorList>
            <person name="Kobayashi Y."/>
            <person name="Kayamori A."/>
            <person name="Aoki K."/>
            <person name="Shiwa Y."/>
            <person name="Fujita N."/>
            <person name="Sugita T."/>
            <person name="Iwasaki W."/>
            <person name="Tanaka N."/>
            <person name="Takashima M."/>
        </authorList>
    </citation>
    <scope>NUCLEOTIDE SEQUENCE</scope>
    <source>
        <strain evidence="2">HIS016</strain>
    </source>
</reference>
<dbReference type="Proteomes" id="UP001222932">
    <property type="component" value="Unassembled WGS sequence"/>
</dbReference>
<organism evidence="2 3">
    <name type="scientific">Cutaneotrichosporon spelunceum</name>
    <dbReference type="NCBI Taxonomy" id="1672016"/>
    <lineage>
        <taxon>Eukaryota</taxon>
        <taxon>Fungi</taxon>
        <taxon>Dikarya</taxon>
        <taxon>Basidiomycota</taxon>
        <taxon>Agaricomycotina</taxon>
        <taxon>Tremellomycetes</taxon>
        <taxon>Trichosporonales</taxon>
        <taxon>Trichosporonaceae</taxon>
        <taxon>Cutaneotrichosporon</taxon>
    </lineage>
</organism>
<evidence type="ECO:0000256" key="1">
    <source>
        <dbReference type="SAM" id="MobiDB-lite"/>
    </source>
</evidence>
<dbReference type="Pfam" id="PF05032">
    <property type="entry name" value="Spo12"/>
    <property type="match status" value="1"/>
</dbReference>
<reference evidence="2" key="1">
    <citation type="journal article" date="2023" name="BMC Genomics">
        <title>Chromosome-level genome assemblies of Cutaneotrichosporon spp. (Trichosporonales, Basidiomycota) reveal imbalanced evolution between nucleotide sequences and chromosome synteny.</title>
        <authorList>
            <person name="Kobayashi Y."/>
            <person name="Kayamori A."/>
            <person name="Aoki K."/>
            <person name="Shiwa Y."/>
            <person name="Matsutani M."/>
            <person name="Fujita N."/>
            <person name="Sugita T."/>
            <person name="Iwasaki W."/>
            <person name="Tanaka N."/>
            <person name="Takashima M."/>
        </authorList>
    </citation>
    <scope>NUCLEOTIDE SEQUENCE</scope>
    <source>
        <strain evidence="2">HIS016</strain>
    </source>
</reference>
<dbReference type="AlphaFoldDB" id="A0AAD3Y962"/>
<dbReference type="InterPro" id="IPR007727">
    <property type="entry name" value="Spo12"/>
</dbReference>